<organism evidence="2 3">
    <name type="scientific">Forsythia ovata</name>
    <dbReference type="NCBI Taxonomy" id="205694"/>
    <lineage>
        <taxon>Eukaryota</taxon>
        <taxon>Viridiplantae</taxon>
        <taxon>Streptophyta</taxon>
        <taxon>Embryophyta</taxon>
        <taxon>Tracheophyta</taxon>
        <taxon>Spermatophyta</taxon>
        <taxon>Magnoliopsida</taxon>
        <taxon>eudicotyledons</taxon>
        <taxon>Gunneridae</taxon>
        <taxon>Pentapetalae</taxon>
        <taxon>asterids</taxon>
        <taxon>lamiids</taxon>
        <taxon>Lamiales</taxon>
        <taxon>Oleaceae</taxon>
        <taxon>Forsythieae</taxon>
        <taxon>Forsythia</taxon>
    </lineage>
</organism>
<dbReference type="Proteomes" id="UP001604277">
    <property type="component" value="Unassembled WGS sequence"/>
</dbReference>
<sequence>MNLLRPEFYWEDSDMLLKVHLQLLTTFGIDEYYNATFRNLVQVITNEFKQDITEFKDDANKELLIPGFVNPMQVKVLPTTMLDKSGGRHLVMSTARTIRGCKGIMFNTFLELETNAIISLSSDGKILRVFPVGPLINLKQNLGDDGDIMGWLDNQPTSSVVFFCFGSLGSFNGQQVKEIDVALEHIGYRFLLSLR</sequence>
<dbReference type="PANTHER" id="PTHR48048">
    <property type="entry name" value="GLYCOSYLTRANSFERASE"/>
    <property type="match status" value="1"/>
</dbReference>
<name>A0ABD1XBH4_9LAMI</name>
<dbReference type="SUPFAM" id="SSF53756">
    <property type="entry name" value="UDP-Glycosyltransferase/glycogen phosphorylase"/>
    <property type="match status" value="1"/>
</dbReference>
<gene>
    <name evidence="2" type="ORF">Fot_04055</name>
</gene>
<proteinExistence type="inferred from homology"/>
<dbReference type="Gene3D" id="3.40.50.2000">
    <property type="entry name" value="Glycogen Phosphorylase B"/>
    <property type="match status" value="2"/>
</dbReference>
<keyword evidence="3" id="KW-1185">Reference proteome</keyword>
<evidence type="ECO:0000256" key="1">
    <source>
        <dbReference type="ARBA" id="ARBA00009995"/>
    </source>
</evidence>
<dbReference type="InterPro" id="IPR050481">
    <property type="entry name" value="UDP-glycosyltransf_plant"/>
</dbReference>
<accession>A0ABD1XBH4</accession>
<dbReference type="PANTHER" id="PTHR48048:SF45">
    <property type="entry name" value="GLYCOSYLTRANSFERASE"/>
    <property type="match status" value="1"/>
</dbReference>
<reference evidence="3" key="1">
    <citation type="submission" date="2024-07" db="EMBL/GenBank/DDBJ databases">
        <title>Two chromosome-level genome assemblies of Korean endemic species Abeliophyllum distichum and Forsythia ovata (Oleaceae).</title>
        <authorList>
            <person name="Jang H."/>
        </authorList>
    </citation>
    <scope>NUCLEOTIDE SEQUENCE [LARGE SCALE GENOMIC DNA]</scope>
</reference>
<evidence type="ECO:0000313" key="3">
    <source>
        <dbReference type="Proteomes" id="UP001604277"/>
    </source>
</evidence>
<comment type="caution">
    <text evidence="2">The sequence shown here is derived from an EMBL/GenBank/DDBJ whole genome shotgun (WGS) entry which is preliminary data.</text>
</comment>
<dbReference type="AlphaFoldDB" id="A0ABD1XBH4"/>
<evidence type="ECO:0000313" key="2">
    <source>
        <dbReference type="EMBL" id="KAL2559316.1"/>
    </source>
</evidence>
<comment type="similarity">
    <text evidence="1">Belongs to the UDP-glycosyltransferase family.</text>
</comment>
<protein>
    <submittedName>
        <fullName evidence="2">UDP-glycosyltransferase 71B2</fullName>
    </submittedName>
</protein>
<dbReference type="EMBL" id="JBFOLJ010000001">
    <property type="protein sequence ID" value="KAL2559316.1"/>
    <property type="molecule type" value="Genomic_DNA"/>
</dbReference>